<dbReference type="EMBL" id="JAYFUM010000006">
    <property type="protein sequence ID" value="MEA5138657.1"/>
    <property type="molecule type" value="Genomic_DNA"/>
</dbReference>
<organism evidence="4 5">
    <name type="scientific">Arcicella rigui</name>
    <dbReference type="NCBI Taxonomy" id="797020"/>
    <lineage>
        <taxon>Bacteria</taxon>
        <taxon>Pseudomonadati</taxon>
        <taxon>Bacteroidota</taxon>
        <taxon>Cytophagia</taxon>
        <taxon>Cytophagales</taxon>
        <taxon>Flectobacillaceae</taxon>
        <taxon>Arcicella</taxon>
    </lineage>
</organism>
<evidence type="ECO:0000256" key="1">
    <source>
        <dbReference type="ARBA" id="ARBA00023125"/>
    </source>
</evidence>
<gene>
    <name evidence="4" type="ORF">VB248_05925</name>
</gene>
<dbReference type="Gene3D" id="1.10.357.10">
    <property type="entry name" value="Tetracycline Repressor, domain 2"/>
    <property type="match status" value="1"/>
</dbReference>
<evidence type="ECO:0000313" key="5">
    <source>
        <dbReference type="Proteomes" id="UP001302949"/>
    </source>
</evidence>
<keyword evidence="1 2" id="KW-0238">DNA-binding</keyword>
<reference evidence="4 5" key="1">
    <citation type="submission" date="2023-12" db="EMBL/GenBank/DDBJ databases">
        <title>Novel species of the genus Arcicella isolated from rivers.</title>
        <authorList>
            <person name="Lu H."/>
        </authorList>
    </citation>
    <scope>NUCLEOTIDE SEQUENCE [LARGE SCALE GENOMIC DNA]</scope>
    <source>
        <strain evidence="4 5">KCTC 23307</strain>
    </source>
</reference>
<evidence type="ECO:0000259" key="3">
    <source>
        <dbReference type="PROSITE" id="PS50977"/>
    </source>
</evidence>
<dbReference type="Pfam" id="PF13972">
    <property type="entry name" value="TetR"/>
    <property type="match status" value="1"/>
</dbReference>
<dbReference type="SUPFAM" id="SSF46689">
    <property type="entry name" value="Homeodomain-like"/>
    <property type="match status" value="1"/>
</dbReference>
<sequence length="206" mass="24437">MYNTKDKILNASIRLFNEYGVASVRLQQIADETGISVGNLAYHYKNKEAILSSVYDRIFNEFSEILSKYLQNPSFLDFDVQVSAYFNFFEDYQFYISDLFSKEHAVPEIKLKWQQFMNKMILQINRRIDFYVSQGDLRPEPSKDTYLIVSEAMWMSIVFWIPQQTMRNKPISEKRYKEALWSHLKPYFTQKGNAQFSDVILPILVK</sequence>
<dbReference type="InterPro" id="IPR009057">
    <property type="entry name" value="Homeodomain-like_sf"/>
</dbReference>
<feature type="DNA-binding region" description="H-T-H motif" evidence="2">
    <location>
        <begin position="25"/>
        <end position="44"/>
    </location>
</feature>
<keyword evidence="5" id="KW-1185">Reference proteome</keyword>
<dbReference type="InterPro" id="IPR025722">
    <property type="entry name" value="TetR"/>
</dbReference>
<proteinExistence type="predicted"/>
<protein>
    <submittedName>
        <fullName evidence="4">TetR/AcrR family transcriptional regulator</fullName>
    </submittedName>
</protein>
<comment type="caution">
    <text evidence="4">The sequence shown here is derived from an EMBL/GenBank/DDBJ whole genome shotgun (WGS) entry which is preliminary data.</text>
</comment>
<dbReference type="PANTHER" id="PTHR43479:SF11">
    <property type="entry name" value="ACREF_ENVCD OPERON REPRESSOR-RELATED"/>
    <property type="match status" value="1"/>
</dbReference>
<dbReference type="RefSeq" id="WP_323295824.1">
    <property type="nucleotide sequence ID" value="NZ_JAYFUM010000006.1"/>
</dbReference>
<dbReference type="PRINTS" id="PR00455">
    <property type="entry name" value="HTHTETR"/>
</dbReference>
<dbReference type="Pfam" id="PF00440">
    <property type="entry name" value="TetR_N"/>
    <property type="match status" value="1"/>
</dbReference>
<dbReference type="InterPro" id="IPR001647">
    <property type="entry name" value="HTH_TetR"/>
</dbReference>
<dbReference type="InterPro" id="IPR050624">
    <property type="entry name" value="HTH-type_Tx_Regulator"/>
</dbReference>
<feature type="domain" description="HTH tetR-type" evidence="3">
    <location>
        <begin position="2"/>
        <end position="62"/>
    </location>
</feature>
<dbReference type="PANTHER" id="PTHR43479">
    <property type="entry name" value="ACREF/ENVCD OPERON REPRESSOR-RELATED"/>
    <property type="match status" value="1"/>
</dbReference>
<accession>A0ABU5Q7V6</accession>
<evidence type="ECO:0000313" key="4">
    <source>
        <dbReference type="EMBL" id="MEA5138657.1"/>
    </source>
</evidence>
<dbReference type="PROSITE" id="PS50977">
    <property type="entry name" value="HTH_TETR_2"/>
    <property type="match status" value="1"/>
</dbReference>
<evidence type="ECO:0000256" key="2">
    <source>
        <dbReference type="PROSITE-ProRule" id="PRU00335"/>
    </source>
</evidence>
<name>A0ABU5Q7V6_9BACT</name>
<dbReference type="Proteomes" id="UP001302949">
    <property type="component" value="Unassembled WGS sequence"/>
</dbReference>